<keyword evidence="5" id="KW-1185">Reference proteome</keyword>
<dbReference type="InterPro" id="IPR006860">
    <property type="entry name" value="FecR"/>
</dbReference>
<evidence type="ECO:0000313" key="4">
    <source>
        <dbReference type="EMBL" id="MBY8821835.1"/>
    </source>
</evidence>
<evidence type="ECO:0000313" key="5">
    <source>
        <dbReference type="Proteomes" id="UP000706039"/>
    </source>
</evidence>
<dbReference type="InterPro" id="IPR032623">
    <property type="entry name" value="FecR_N"/>
</dbReference>
<evidence type="ECO:0000256" key="1">
    <source>
        <dbReference type="SAM" id="Phobius"/>
    </source>
</evidence>
<evidence type="ECO:0000259" key="2">
    <source>
        <dbReference type="Pfam" id="PF04773"/>
    </source>
</evidence>
<dbReference type="Pfam" id="PF16220">
    <property type="entry name" value="DUF4880"/>
    <property type="match status" value="1"/>
</dbReference>
<dbReference type="InterPro" id="IPR012373">
    <property type="entry name" value="Ferrdict_sens_TM"/>
</dbReference>
<dbReference type="PANTHER" id="PTHR30273">
    <property type="entry name" value="PERIPLASMIC SIGNAL SENSOR AND SIGMA FACTOR ACTIVATOR FECR-RELATED"/>
    <property type="match status" value="1"/>
</dbReference>
<feature type="transmembrane region" description="Helical" evidence="1">
    <location>
        <begin position="104"/>
        <end position="123"/>
    </location>
</feature>
<accession>A0ABS7PM99</accession>
<sequence>MANALDLDDGVLTQAAEWYALTLDDAIGDADLDALDAWLAADPRHAHAFDLTARTALQLSEGVLLAQLKASAGAAVPATPSAANDGHDPLAHLAPPRRAKMRPALIWGGAAALAASLALAIGLDMVSGGPAGAPVRTAIAETRVLALADGSRVTLGPASRIATRIDADERTVTLLAGEAFFEVAHDRARPFHVEAGDARIQVVGTKFDVSRSGGRVHVSVLEGVVKVRESAPLLATASVQTLRAGQGIETPDSPASFFSAAPPAPIAAEHVPAGEWRGGRRTYIDARLGDVLADLNRYYAPGVTLADPSLGDLRVAMELRPGDTDAFFGALQLVAPVRIRKGGTGTVVIERVR</sequence>
<dbReference type="EMBL" id="JAINVV010000003">
    <property type="protein sequence ID" value="MBY8821835.1"/>
    <property type="molecule type" value="Genomic_DNA"/>
</dbReference>
<protein>
    <submittedName>
        <fullName evidence="4">FecR domain-containing protein</fullName>
    </submittedName>
</protein>
<dbReference type="Proteomes" id="UP000706039">
    <property type="component" value="Unassembled WGS sequence"/>
</dbReference>
<dbReference type="Pfam" id="PF04773">
    <property type="entry name" value="FecR"/>
    <property type="match status" value="1"/>
</dbReference>
<comment type="caution">
    <text evidence="4">The sequence shown here is derived from an EMBL/GenBank/DDBJ whole genome shotgun (WGS) entry which is preliminary data.</text>
</comment>
<feature type="domain" description="FecR N-terminal" evidence="3">
    <location>
        <begin position="14"/>
        <end position="52"/>
    </location>
</feature>
<dbReference type="PANTHER" id="PTHR30273:SF2">
    <property type="entry name" value="PROTEIN FECR"/>
    <property type="match status" value="1"/>
</dbReference>
<proteinExistence type="predicted"/>
<dbReference type="Gene3D" id="2.60.120.1440">
    <property type="match status" value="1"/>
</dbReference>
<evidence type="ECO:0000259" key="3">
    <source>
        <dbReference type="Pfam" id="PF16220"/>
    </source>
</evidence>
<keyword evidence="1" id="KW-1133">Transmembrane helix</keyword>
<organism evidence="4 5">
    <name type="scientific">Sphingomonas colocasiae</name>
    <dbReference type="NCBI Taxonomy" id="1848973"/>
    <lineage>
        <taxon>Bacteria</taxon>
        <taxon>Pseudomonadati</taxon>
        <taxon>Pseudomonadota</taxon>
        <taxon>Alphaproteobacteria</taxon>
        <taxon>Sphingomonadales</taxon>
        <taxon>Sphingomonadaceae</taxon>
        <taxon>Sphingomonas</taxon>
    </lineage>
</organism>
<keyword evidence="1" id="KW-0812">Transmembrane</keyword>
<gene>
    <name evidence="4" type="ORF">K7G82_06005</name>
</gene>
<dbReference type="PIRSF" id="PIRSF018266">
    <property type="entry name" value="FecR"/>
    <property type="match status" value="1"/>
</dbReference>
<name>A0ABS7PM99_9SPHN</name>
<feature type="domain" description="FecR protein" evidence="2">
    <location>
        <begin position="135"/>
        <end position="226"/>
    </location>
</feature>
<dbReference type="RefSeq" id="WP_222988914.1">
    <property type="nucleotide sequence ID" value="NZ_JAINVV010000003.1"/>
</dbReference>
<keyword evidence="1" id="KW-0472">Membrane</keyword>
<reference evidence="4 5" key="1">
    <citation type="submission" date="2021-08" db="EMBL/GenBank/DDBJ databases">
        <authorList>
            <person name="Tuo L."/>
        </authorList>
    </citation>
    <scope>NUCLEOTIDE SEQUENCE [LARGE SCALE GENOMIC DNA]</scope>
    <source>
        <strain evidence="4 5">JCM 31229</strain>
    </source>
</reference>